<dbReference type="EMBL" id="CATOBB020000863">
    <property type="protein sequence ID" value="CAM9199440.1"/>
    <property type="molecule type" value="Genomic_DNA"/>
</dbReference>
<evidence type="ECO:0000313" key="2">
    <source>
        <dbReference type="Proteomes" id="UP001162501"/>
    </source>
</evidence>
<protein>
    <submittedName>
        <fullName evidence="1">Uncharacterized protein</fullName>
    </submittedName>
</protein>
<sequence>MLTFRDGRAERPSYTAGNRLLWEQRILTEKEPSSTSSSLPSEEETQATESPGCEHQQGPQNGSKSSSIIYRGGAMFSRSKDYPKPHDLLLTTQATGPSYTFAGRERRREKLPSGGVNS</sequence>
<accession>A0ACB1KGS3</accession>
<gene>
    <name evidence="1" type="ORF">MRATA1EN22A_LOCUS29767</name>
</gene>
<reference evidence="1" key="1">
    <citation type="submission" date="2025-03" db="EMBL/GenBank/DDBJ databases">
        <authorList>
            <consortium name="ELIXIR-Norway"/>
            <consortium name="Elixir Norway"/>
        </authorList>
    </citation>
    <scope>NUCLEOTIDE SEQUENCE</scope>
</reference>
<proteinExistence type="predicted"/>
<dbReference type="Proteomes" id="UP001162501">
    <property type="component" value="Unassembled WGS sequence"/>
</dbReference>
<comment type="caution">
    <text evidence="1">The sequence shown here is derived from an EMBL/GenBank/DDBJ whole genome shotgun (WGS) entry which is preliminary data.</text>
</comment>
<evidence type="ECO:0000313" key="1">
    <source>
        <dbReference type="EMBL" id="CAM9199440.1"/>
    </source>
</evidence>
<name>A0ACB1KGS3_RANTA</name>
<organism evidence="1 2">
    <name type="scientific">Rangifer tarandus platyrhynchus</name>
    <name type="common">Svalbard reindeer</name>
    <dbReference type="NCBI Taxonomy" id="3082113"/>
    <lineage>
        <taxon>Eukaryota</taxon>
        <taxon>Metazoa</taxon>
        <taxon>Chordata</taxon>
        <taxon>Craniata</taxon>
        <taxon>Vertebrata</taxon>
        <taxon>Euteleostomi</taxon>
        <taxon>Mammalia</taxon>
        <taxon>Eutheria</taxon>
        <taxon>Laurasiatheria</taxon>
        <taxon>Artiodactyla</taxon>
        <taxon>Ruminantia</taxon>
        <taxon>Pecora</taxon>
        <taxon>Cervidae</taxon>
        <taxon>Odocoileinae</taxon>
        <taxon>Rangifer</taxon>
    </lineage>
</organism>